<protein>
    <submittedName>
        <fullName evidence="2 3">Uncharacterized protein</fullName>
    </submittedName>
</protein>
<dbReference type="AlphaFoldDB" id="A0A084V9Z7"/>
<dbReference type="VEuPathDB" id="VectorBase:ASIC000206"/>
<feature type="region of interest" description="Disordered" evidence="1">
    <location>
        <begin position="50"/>
        <end position="88"/>
    </location>
</feature>
<feature type="compositionally biased region" description="Polar residues" evidence="1">
    <location>
        <begin position="52"/>
        <end position="63"/>
    </location>
</feature>
<keyword evidence="4" id="KW-1185">Reference proteome</keyword>
<reference evidence="3" key="2">
    <citation type="submission" date="2020-05" db="UniProtKB">
        <authorList>
            <consortium name="EnsemblMetazoa"/>
        </authorList>
    </citation>
    <scope>IDENTIFICATION</scope>
</reference>
<dbReference type="EMBL" id="KE523925">
    <property type="protein sequence ID" value="KFB34791.1"/>
    <property type="molecule type" value="Genomic_DNA"/>
</dbReference>
<evidence type="ECO:0000313" key="4">
    <source>
        <dbReference type="Proteomes" id="UP000030765"/>
    </source>
</evidence>
<evidence type="ECO:0000313" key="2">
    <source>
        <dbReference type="EMBL" id="KFB34791.1"/>
    </source>
</evidence>
<dbReference type="EMBL" id="ATLV01000959">
    <property type="status" value="NOT_ANNOTATED_CDS"/>
    <property type="molecule type" value="Genomic_DNA"/>
</dbReference>
<dbReference type="Proteomes" id="UP000030765">
    <property type="component" value="Unassembled WGS sequence"/>
</dbReference>
<sequence length="88" mass="10020">MNIKGQVIPKSPNVQRLLDGRNHKAHPDLSTIWVIRGRAATRDSLTKKIVMQKTTSHNQSRTNVGRPDPRRHRQARFNTGRTGPSPYN</sequence>
<reference evidence="2 4" key="1">
    <citation type="journal article" date="2014" name="BMC Genomics">
        <title>Genome sequence of Anopheles sinensis provides insight into genetics basis of mosquito competence for malaria parasites.</title>
        <authorList>
            <person name="Zhou D."/>
            <person name="Zhang D."/>
            <person name="Ding G."/>
            <person name="Shi L."/>
            <person name="Hou Q."/>
            <person name="Ye Y."/>
            <person name="Xu Y."/>
            <person name="Zhou H."/>
            <person name="Xiong C."/>
            <person name="Li S."/>
            <person name="Yu J."/>
            <person name="Hong S."/>
            <person name="Yu X."/>
            <person name="Zou P."/>
            <person name="Chen C."/>
            <person name="Chang X."/>
            <person name="Wang W."/>
            <person name="Lv Y."/>
            <person name="Sun Y."/>
            <person name="Ma L."/>
            <person name="Shen B."/>
            <person name="Zhu C."/>
        </authorList>
    </citation>
    <scope>NUCLEOTIDE SEQUENCE [LARGE SCALE GENOMIC DNA]</scope>
</reference>
<organism evidence="2">
    <name type="scientific">Anopheles sinensis</name>
    <name type="common">Mosquito</name>
    <dbReference type="NCBI Taxonomy" id="74873"/>
    <lineage>
        <taxon>Eukaryota</taxon>
        <taxon>Metazoa</taxon>
        <taxon>Ecdysozoa</taxon>
        <taxon>Arthropoda</taxon>
        <taxon>Hexapoda</taxon>
        <taxon>Insecta</taxon>
        <taxon>Pterygota</taxon>
        <taxon>Neoptera</taxon>
        <taxon>Endopterygota</taxon>
        <taxon>Diptera</taxon>
        <taxon>Nematocera</taxon>
        <taxon>Culicoidea</taxon>
        <taxon>Culicidae</taxon>
        <taxon>Anophelinae</taxon>
        <taxon>Anopheles</taxon>
    </lineage>
</organism>
<accession>A0A084V9Z7</accession>
<evidence type="ECO:0000256" key="1">
    <source>
        <dbReference type="SAM" id="MobiDB-lite"/>
    </source>
</evidence>
<dbReference type="EnsemblMetazoa" id="ASIC000206-RA">
    <property type="protein sequence ID" value="ASIC000206-PA"/>
    <property type="gene ID" value="ASIC000206"/>
</dbReference>
<evidence type="ECO:0000313" key="3">
    <source>
        <dbReference type="EnsemblMetazoa" id="ASIC000206-PA"/>
    </source>
</evidence>
<name>A0A084V9Z7_ANOSI</name>
<gene>
    <name evidence="2" type="ORF">ZHAS_00000206</name>
</gene>
<proteinExistence type="predicted"/>